<keyword evidence="4" id="KW-0472">Membrane</keyword>
<keyword evidence="3" id="KW-1133">Transmembrane helix</keyword>
<evidence type="ECO:0000259" key="5">
    <source>
        <dbReference type="Pfam" id="PF03168"/>
    </source>
</evidence>
<gene>
    <name evidence="6" type="ORF">H6P81_005594</name>
</gene>
<dbReference type="Pfam" id="PF03168">
    <property type="entry name" value="LEA_2"/>
    <property type="match status" value="1"/>
</dbReference>
<dbReference type="GO" id="GO:0005886">
    <property type="term" value="C:plasma membrane"/>
    <property type="evidence" value="ECO:0007669"/>
    <property type="project" value="TreeGrafter"/>
</dbReference>
<dbReference type="AlphaFoldDB" id="A0AAV7EUW4"/>
<dbReference type="PANTHER" id="PTHR31234:SF72">
    <property type="entry name" value="NDR1_HIN1-LIKE PROTEIN 6"/>
    <property type="match status" value="1"/>
</dbReference>
<reference evidence="6 7" key="1">
    <citation type="submission" date="2021-07" db="EMBL/GenBank/DDBJ databases">
        <title>The Aristolochia fimbriata genome: insights into angiosperm evolution, floral development and chemical biosynthesis.</title>
        <authorList>
            <person name="Jiao Y."/>
        </authorList>
    </citation>
    <scope>NUCLEOTIDE SEQUENCE [LARGE SCALE GENOMIC DNA]</scope>
    <source>
        <strain evidence="6">IBCAS-2021</strain>
        <tissue evidence="6">Leaf</tissue>
    </source>
</reference>
<comment type="subcellular location">
    <subcellularLocation>
        <location evidence="1">Membrane</location>
        <topology evidence="1">Single-pass membrane protein</topology>
    </subcellularLocation>
</comment>
<organism evidence="6 7">
    <name type="scientific">Aristolochia fimbriata</name>
    <name type="common">White veined hardy Dutchman's pipe vine</name>
    <dbReference type="NCBI Taxonomy" id="158543"/>
    <lineage>
        <taxon>Eukaryota</taxon>
        <taxon>Viridiplantae</taxon>
        <taxon>Streptophyta</taxon>
        <taxon>Embryophyta</taxon>
        <taxon>Tracheophyta</taxon>
        <taxon>Spermatophyta</taxon>
        <taxon>Magnoliopsida</taxon>
        <taxon>Magnoliidae</taxon>
        <taxon>Piperales</taxon>
        <taxon>Aristolochiaceae</taxon>
        <taxon>Aristolochia</taxon>
    </lineage>
</organism>
<evidence type="ECO:0000313" key="7">
    <source>
        <dbReference type="Proteomes" id="UP000825729"/>
    </source>
</evidence>
<dbReference type="GO" id="GO:0098542">
    <property type="term" value="P:defense response to other organism"/>
    <property type="evidence" value="ECO:0007669"/>
    <property type="project" value="InterPro"/>
</dbReference>
<feature type="domain" description="Late embryogenesis abundant protein LEA-2 subgroup" evidence="5">
    <location>
        <begin position="22"/>
        <end position="105"/>
    </location>
</feature>
<dbReference type="PANTHER" id="PTHR31234">
    <property type="entry name" value="LATE EMBRYOGENESIS ABUNDANT (LEA) HYDROXYPROLINE-RICH GLYCOPROTEIN FAMILY"/>
    <property type="match status" value="1"/>
</dbReference>
<evidence type="ECO:0000313" key="6">
    <source>
        <dbReference type="EMBL" id="KAG9452690.1"/>
    </source>
</evidence>
<keyword evidence="2" id="KW-0812">Transmembrane</keyword>
<evidence type="ECO:0000256" key="3">
    <source>
        <dbReference type="ARBA" id="ARBA00022989"/>
    </source>
</evidence>
<evidence type="ECO:0000256" key="4">
    <source>
        <dbReference type="ARBA" id="ARBA00023136"/>
    </source>
</evidence>
<dbReference type="InterPro" id="IPR004864">
    <property type="entry name" value="LEA_2"/>
</dbReference>
<protein>
    <recommendedName>
        <fullName evidence="5">Late embryogenesis abundant protein LEA-2 subgroup domain-containing protein</fullName>
    </recommendedName>
</protein>
<dbReference type="Proteomes" id="UP000825729">
    <property type="component" value="Unassembled WGS sequence"/>
</dbReference>
<accession>A0AAV7EUW4</accession>
<sequence>MKISAFTLDPNFNLYTEFNVVVRAENPNEKVAIIYAGSGAVAVTYTGSTLCYGKLPSFYQGHRNTTVINVSLKGKSEFGSGLQSALIDNKRKGRIPLDVHVKVPFSVEVGSLRTSPLTAFVRCALVVDNLSPNHKVNIISSKYDVEIKY</sequence>
<proteinExistence type="predicted"/>
<dbReference type="EMBL" id="JAINDJ010000003">
    <property type="protein sequence ID" value="KAG9452690.1"/>
    <property type="molecule type" value="Genomic_DNA"/>
</dbReference>
<dbReference type="InterPro" id="IPR044839">
    <property type="entry name" value="NDR1-like"/>
</dbReference>
<comment type="caution">
    <text evidence="6">The sequence shown here is derived from an EMBL/GenBank/DDBJ whole genome shotgun (WGS) entry which is preliminary data.</text>
</comment>
<name>A0AAV7EUW4_ARIFI</name>
<evidence type="ECO:0000256" key="1">
    <source>
        <dbReference type="ARBA" id="ARBA00004167"/>
    </source>
</evidence>
<keyword evidence="7" id="KW-1185">Reference proteome</keyword>
<evidence type="ECO:0000256" key="2">
    <source>
        <dbReference type="ARBA" id="ARBA00022692"/>
    </source>
</evidence>